<dbReference type="Proteomes" id="UP000707071">
    <property type="component" value="Unassembled WGS sequence"/>
</dbReference>
<feature type="chain" id="PRO_5040260327" evidence="1">
    <location>
        <begin position="21"/>
        <end position="101"/>
    </location>
</feature>
<keyword evidence="1" id="KW-0732">Signal</keyword>
<dbReference type="EMBL" id="SRRH01000145">
    <property type="protein sequence ID" value="KAG6297683.1"/>
    <property type="molecule type" value="Genomic_DNA"/>
</dbReference>
<organism evidence="2 3">
    <name type="scientific">Claviceps aff. purpurea</name>
    <dbReference type="NCBI Taxonomy" id="1967640"/>
    <lineage>
        <taxon>Eukaryota</taxon>
        <taxon>Fungi</taxon>
        <taxon>Dikarya</taxon>
        <taxon>Ascomycota</taxon>
        <taxon>Pezizomycotina</taxon>
        <taxon>Sordariomycetes</taxon>
        <taxon>Hypocreomycetidae</taxon>
        <taxon>Hypocreales</taxon>
        <taxon>Clavicipitaceae</taxon>
        <taxon>Claviceps</taxon>
    </lineage>
</organism>
<evidence type="ECO:0000313" key="2">
    <source>
        <dbReference type="EMBL" id="KAG6297683.1"/>
    </source>
</evidence>
<comment type="caution">
    <text evidence="2">The sequence shown here is derived from an EMBL/GenBank/DDBJ whole genome shotgun (WGS) entry which is preliminary data.</text>
</comment>
<name>A0A9P7QJR1_9HYPO</name>
<proteinExistence type="predicted"/>
<protein>
    <submittedName>
        <fullName evidence="2">Uncharacterized protein</fullName>
    </submittedName>
</protein>
<accession>A0A9P7QJR1</accession>
<feature type="signal peptide" evidence="1">
    <location>
        <begin position="1"/>
        <end position="20"/>
    </location>
</feature>
<evidence type="ECO:0000313" key="3">
    <source>
        <dbReference type="Proteomes" id="UP000707071"/>
    </source>
</evidence>
<evidence type="ECO:0000256" key="1">
    <source>
        <dbReference type="SAM" id="SignalP"/>
    </source>
</evidence>
<gene>
    <name evidence="2" type="ORF">E4U09_001256</name>
</gene>
<sequence length="101" mass="11051">MKFSAILSGLAISAFQLAHAAPVEANLEARSGSCYVTLTNDKNGLQSTIPMGDTQYTWNAVGWCQVIVDRNSKSCSGWKFTPLPNCDYMDFPITFDAQPKP</sequence>
<reference evidence="2 3" key="1">
    <citation type="journal article" date="2020" name="bioRxiv">
        <title>Whole genome comparisons of ergot fungi reveals the divergence and evolution of species within the genus Claviceps are the result of varying mechanisms driving genome evolution and host range expansion.</title>
        <authorList>
            <person name="Wyka S.A."/>
            <person name="Mondo S.J."/>
            <person name="Liu M."/>
            <person name="Dettman J."/>
            <person name="Nalam V."/>
            <person name="Broders K.D."/>
        </authorList>
    </citation>
    <scope>NUCLEOTIDE SEQUENCE [LARGE SCALE GENOMIC DNA]</scope>
    <source>
        <strain evidence="2 3">Clav52</strain>
    </source>
</reference>
<dbReference type="AlphaFoldDB" id="A0A9P7QJR1"/>
<keyword evidence="3" id="KW-1185">Reference proteome</keyword>